<comment type="caution">
    <text evidence="1">The sequence shown here is derived from an EMBL/GenBank/DDBJ whole genome shotgun (WGS) entry which is preliminary data.</text>
</comment>
<dbReference type="AlphaFoldDB" id="A0AAP0PGQ7"/>
<keyword evidence="2" id="KW-1185">Reference proteome</keyword>
<organism evidence="1 2">
    <name type="scientific">Stephania cephalantha</name>
    <dbReference type="NCBI Taxonomy" id="152367"/>
    <lineage>
        <taxon>Eukaryota</taxon>
        <taxon>Viridiplantae</taxon>
        <taxon>Streptophyta</taxon>
        <taxon>Embryophyta</taxon>
        <taxon>Tracheophyta</taxon>
        <taxon>Spermatophyta</taxon>
        <taxon>Magnoliopsida</taxon>
        <taxon>Ranunculales</taxon>
        <taxon>Menispermaceae</taxon>
        <taxon>Menispermoideae</taxon>
        <taxon>Cissampelideae</taxon>
        <taxon>Stephania</taxon>
    </lineage>
</organism>
<sequence>MATVPSIFASSNVCEDGIDSFIDKVVDEGEVFGAPSMPPRYTGLNYPKTSKGKVPVNEPQTSKGKAPIIGKLSLRTLRVAPLLVHFQSPIPYIDLPFAYAHSYRCNSTYIPMEYYKTFVVLEIIHKIRYLNDLRNTANELRHEIPSGTDMLGMNTYKYYLKLESRRPPIRPVANQGKRRFATTFESSSNVYYFLCTQSQHLFRGGVEERARVRVEDKDRFEVEAGIEYELDTETK</sequence>
<proteinExistence type="predicted"/>
<protein>
    <submittedName>
        <fullName evidence="1">Uncharacterized protein</fullName>
    </submittedName>
</protein>
<dbReference type="EMBL" id="JBBNAG010000004">
    <property type="protein sequence ID" value="KAK9140380.1"/>
    <property type="molecule type" value="Genomic_DNA"/>
</dbReference>
<accession>A0AAP0PGQ7</accession>
<name>A0AAP0PGQ7_9MAGN</name>
<evidence type="ECO:0000313" key="1">
    <source>
        <dbReference type="EMBL" id="KAK9140380.1"/>
    </source>
</evidence>
<gene>
    <name evidence="1" type="ORF">Scep_010061</name>
</gene>
<evidence type="ECO:0000313" key="2">
    <source>
        <dbReference type="Proteomes" id="UP001419268"/>
    </source>
</evidence>
<reference evidence="1 2" key="1">
    <citation type="submission" date="2024-01" db="EMBL/GenBank/DDBJ databases">
        <title>Genome assemblies of Stephania.</title>
        <authorList>
            <person name="Yang L."/>
        </authorList>
    </citation>
    <scope>NUCLEOTIDE SEQUENCE [LARGE SCALE GENOMIC DNA]</scope>
    <source>
        <strain evidence="1">JXDWG</strain>
        <tissue evidence="1">Leaf</tissue>
    </source>
</reference>
<dbReference type="Proteomes" id="UP001419268">
    <property type="component" value="Unassembled WGS sequence"/>
</dbReference>